<evidence type="ECO:0000313" key="3">
    <source>
        <dbReference type="Proteomes" id="UP001057375"/>
    </source>
</evidence>
<evidence type="ECO:0000313" key="2">
    <source>
        <dbReference type="EMBL" id="GKT28754.1"/>
    </source>
</evidence>
<comment type="caution">
    <text evidence="2">The sequence shown here is derived from an EMBL/GenBank/DDBJ whole genome shotgun (WGS) entry which is preliminary data.</text>
</comment>
<dbReference type="PANTHER" id="PTHR19446">
    <property type="entry name" value="REVERSE TRANSCRIPTASES"/>
    <property type="match status" value="1"/>
</dbReference>
<feature type="non-terminal residue" evidence="2">
    <location>
        <position position="378"/>
    </location>
</feature>
<dbReference type="Pfam" id="PF00078">
    <property type="entry name" value="RVT_1"/>
    <property type="match status" value="1"/>
</dbReference>
<evidence type="ECO:0000259" key="1">
    <source>
        <dbReference type="PROSITE" id="PS50878"/>
    </source>
</evidence>
<proteinExistence type="predicted"/>
<reference evidence="2" key="1">
    <citation type="submission" date="2022-03" db="EMBL/GenBank/DDBJ databases">
        <title>Draft genome sequence of Aduncisulcus paluster, a free-living microaerophilic Fornicata.</title>
        <authorList>
            <person name="Yuyama I."/>
            <person name="Kume K."/>
            <person name="Tamura T."/>
            <person name="Inagaki Y."/>
            <person name="Hashimoto T."/>
        </authorList>
    </citation>
    <scope>NUCLEOTIDE SEQUENCE</scope>
    <source>
        <strain evidence="2">NY0171</strain>
    </source>
</reference>
<name>A0ABQ5K869_9EUKA</name>
<feature type="domain" description="Reverse transcriptase" evidence="1">
    <location>
        <begin position="4"/>
        <end position="362"/>
    </location>
</feature>
<dbReference type="EMBL" id="BQXS01007930">
    <property type="protein sequence ID" value="GKT28754.1"/>
    <property type="molecule type" value="Genomic_DNA"/>
</dbReference>
<accession>A0ABQ5K869</accession>
<dbReference type="Proteomes" id="UP001057375">
    <property type="component" value="Unassembled WGS sequence"/>
</dbReference>
<dbReference type="PROSITE" id="PS50878">
    <property type="entry name" value="RT_POL"/>
    <property type="match status" value="1"/>
</dbReference>
<gene>
    <name evidence="2" type="ORF">ADUPG1_005044</name>
</gene>
<protein>
    <recommendedName>
        <fullName evidence="1">Reverse transcriptase domain-containing protein</fullName>
    </recommendedName>
</protein>
<dbReference type="SUPFAM" id="SSF56672">
    <property type="entry name" value="DNA/RNA polymerases"/>
    <property type="match status" value="1"/>
</dbReference>
<organism evidence="2 3">
    <name type="scientific">Aduncisulcus paluster</name>
    <dbReference type="NCBI Taxonomy" id="2918883"/>
    <lineage>
        <taxon>Eukaryota</taxon>
        <taxon>Metamonada</taxon>
        <taxon>Carpediemonas-like organisms</taxon>
        <taxon>Aduncisulcus</taxon>
    </lineage>
</organism>
<dbReference type="InterPro" id="IPR000477">
    <property type="entry name" value="RT_dom"/>
</dbReference>
<dbReference type="InterPro" id="IPR043502">
    <property type="entry name" value="DNA/RNA_pol_sf"/>
</dbReference>
<keyword evidence="3" id="KW-1185">Reference proteome</keyword>
<sequence length="378" mass="42621">MSTYFVSNPSVLPNFLSSKVFALRKPRSTDMLSTQSYRTIAMAELPLRILHRAILAKIGAPCHPCQYGVPDGALKAAYHVLLCIALCDQTQKPIRILQIDSSNAFNTLSKDSIMESLRRKNVNSTLQNYISFFLSNQPRYVVNKDGSLTRIVSPRGAPQGDYGALKAAYHVLLCIALCDQTQKPIRILQIDSSNAFNTLSKDSIMESLRRKNVNSTLQNYISFFLSNQPRYVVNKDGSLTRIVSPRGAPQGDCLSMKLYNVSVDDIIQEVCRHFDSISVEIDGHSLTLPPVVFYADDMTLMTQSDNITEIFDFVRSRLRARLLDVKPSKCLFFSNREDDSTPMIDDTPITRVDSLYFLGYLLTREKEPLNTVDDKVHK</sequence>